<proteinExistence type="predicted"/>
<dbReference type="RefSeq" id="WP_311367804.1">
    <property type="nucleotide sequence ID" value="NZ_JAVRHX010000001.1"/>
</dbReference>
<keyword evidence="5" id="KW-1185">Reference proteome</keyword>
<keyword evidence="2" id="KW-0239">DNA-directed DNA polymerase</keyword>
<sequence length="301" mass="33758">MNLPWLQTIQNDLFVRLQNQQLHHGILLDAAKGCGEEHLIVVLAKAIVCESKNACGQCKSCALFVAQSHPDIKWVKSDKPSIGVDQIREVGDFVVSTSQLLGNKVVIIPDIQRLTESASNSLLKTLEEPNSNTYILLSTTELQYVLPTIKSRCEKIRVSLPKVEESLAWLQQKTDKTVNQQGLDAYSGSPLLYLDALTSDEDLLLLFTGDLEQLLDCNLSPQSMATKWMNHLSTIFTWTYQWAKNEYKTELLANNSQHVLNSLEKILDECSRCKSLSNKAGINKGLLLSQLFNKVQNREGQ</sequence>
<evidence type="ECO:0000256" key="3">
    <source>
        <dbReference type="ARBA" id="ARBA00049244"/>
    </source>
</evidence>
<protein>
    <recommendedName>
        <fullName evidence="1">DNA-directed DNA polymerase</fullName>
        <ecNumber evidence="1">2.7.7.7</ecNumber>
    </recommendedName>
</protein>
<gene>
    <name evidence="4" type="ORF">RM552_05685</name>
</gene>
<evidence type="ECO:0000313" key="5">
    <source>
        <dbReference type="Proteomes" id="UP001253545"/>
    </source>
</evidence>
<comment type="catalytic activity">
    <reaction evidence="3">
        <text>DNA(n) + a 2'-deoxyribonucleoside 5'-triphosphate = DNA(n+1) + diphosphate</text>
        <dbReference type="Rhea" id="RHEA:22508"/>
        <dbReference type="Rhea" id="RHEA-COMP:17339"/>
        <dbReference type="Rhea" id="RHEA-COMP:17340"/>
        <dbReference type="ChEBI" id="CHEBI:33019"/>
        <dbReference type="ChEBI" id="CHEBI:61560"/>
        <dbReference type="ChEBI" id="CHEBI:173112"/>
        <dbReference type="EC" id="2.7.7.7"/>
    </reaction>
</comment>
<evidence type="ECO:0000313" key="4">
    <source>
        <dbReference type="EMBL" id="MDT0594326.1"/>
    </source>
</evidence>
<organism evidence="4 5">
    <name type="scientific">Glaciecola petra</name>
    <dbReference type="NCBI Taxonomy" id="3075602"/>
    <lineage>
        <taxon>Bacteria</taxon>
        <taxon>Pseudomonadati</taxon>
        <taxon>Pseudomonadota</taxon>
        <taxon>Gammaproteobacteria</taxon>
        <taxon>Alteromonadales</taxon>
        <taxon>Alteromonadaceae</taxon>
        <taxon>Glaciecola</taxon>
    </lineage>
</organism>
<dbReference type="InterPro" id="IPR027417">
    <property type="entry name" value="P-loop_NTPase"/>
</dbReference>
<reference evidence="4 5" key="1">
    <citation type="submission" date="2023-09" db="EMBL/GenBank/DDBJ databases">
        <authorList>
            <person name="Rey-Velasco X."/>
        </authorList>
    </citation>
    <scope>NUCLEOTIDE SEQUENCE [LARGE SCALE GENOMIC DNA]</scope>
    <source>
        <strain evidence="4 5">P117</strain>
    </source>
</reference>
<dbReference type="Pfam" id="PF13177">
    <property type="entry name" value="DNA_pol3_delta2"/>
    <property type="match status" value="1"/>
</dbReference>
<dbReference type="EMBL" id="JAVRHX010000001">
    <property type="protein sequence ID" value="MDT0594326.1"/>
    <property type="molecule type" value="Genomic_DNA"/>
</dbReference>
<comment type="caution">
    <text evidence="4">The sequence shown here is derived from an EMBL/GenBank/DDBJ whole genome shotgun (WGS) entry which is preliminary data.</text>
</comment>
<dbReference type="SUPFAM" id="SSF52540">
    <property type="entry name" value="P-loop containing nucleoside triphosphate hydrolases"/>
    <property type="match status" value="1"/>
</dbReference>
<keyword evidence="2" id="KW-0548">Nucleotidyltransferase</keyword>
<dbReference type="PANTHER" id="PTHR11669">
    <property type="entry name" value="REPLICATION FACTOR C / DNA POLYMERASE III GAMMA-TAU SUBUNIT"/>
    <property type="match status" value="1"/>
</dbReference>
<dbReference type="EC" id="2.7.7.7" evidence="1"/>
<evidence type="ECO:0000256" key="2">
    <source>
        <dbReference type="ARBA" id="ARBA00022932"/>
    </source>
</evidence>
<keyword evidence="2" id="KW-0808">Transferase</keyword>
<dbReference type="Proteomes" id="UP001253545">
    <property type="component" value="Unassembled WGS sequence"/>
</dbReference>
<dbReference type="InterPro" id="IPR050238">
    <property type="entry name" value="DNA_Rep/Repair_Clamp_Loader"/>
</dbReference>
<evidence type="ECO:0000256" key="1">
    <source>
        <dbReference type="ARBA" id="ARBA00012417"/>
    </source>
</evidence>
<dbReference type="Gene3D" id="3.40.50.300">
    <property type="entry name" value="P-loop containing nucleotide triphosphate hydrolases"/>
    <property type="match status" value="1"/>
</dbReference>
<name>A0ABU2ZPX3_9ALTE</name>
<dbReference type="PANTHER" id="PTHR11669:SF8">
    <property type="entry name" value="DNA POLYMERASE III SUBUNIT DELTA"/>
    <property type="match status" value="1"/>
</dbReference>
<accession>A0ABU2ZPX3</accession>